<dbReference type="SUPFAM" id="SSF50044">
    <property type="entry name" value="SH3-domain"/>
    <property type="match status" value="1"/>
</dbReference>
<organism evidence="25 26">
    <name type="scientific">Takifugu bimaculatus</name>
    <dbReference type="NCBI Taxonomy" id="433685"/>
    <lineage>
        <taxon>Eukaryota</taxon>
        <taxon>Metazoa</taxon>
        <taxon>Chordata</taxon>
        <taxon>Craniata</taxon>
        <taxon>Vertebrata</taxon>
        <taxon>Euteleostomi</taxon>
        <taxon>Actinopterygii</taxon>
        <taxon>Neopterygii</taxon>
        <taxon>Teleostei</taxon>
        <taxon>Neoteleostei</taxon>
        <taxon>Acanthomorphata</taxon>
        <taxon>Eupercaria</taxon>
        <taxon>Tetraodontiformes</taxon>
        <taxon>Tetradontoidea</taxon>
        <taxon>Tetraodontidae</taxon>
        <taxon>Takifugu</taxon>
    </lineage>
</organism>
<keyword evidence="7 20" id="KW-0808">Transferase</keyword>
<evidence type="ECO:0000259" key="22">
    <source>
        <dbReference type="PROSITE" id="PS50001"/>
    </source>
</evidence>
<keyword evidence="16" id="KW-0449">Lipoprotein</keyword>
<dbReference type="InterPro" id="IPR036028">
    <property type="entry name" value="SH3-like_dom_sf"/>
</dbReference>
<dbReference type="Pfam" id="PF00018">
    <property type="entry name" value="SH3_1"/>
    <property type="match status" value="1"/>
</dbReference>
<dbReference type="InterPro" id="IPR036860">
    <property type="entry name" value="SH2_dom_sf"/>
</dbReference>
<evidence type="ECO:0000256" key="13">
    <source>
        <dbReference type="ARBA" id="ARBA00023136"/>
    </source>
</evidence>
<dbReference type="PRINTS" id="PR00452">
    <property type="entry name" value="SH3DOMAIN"/>
</dbReference>
<dbReference type="InterPro" id="IPR000719">
    <property type="entry name" value="Prot_kinase_dom"/>
</dbReference>
<evidence type="ECO:0000256" key="7">
    <source>
        <dbReference type="ARBA" id="ARBA00022679"/>
    </source>
</evidence>
<dbReference type="EC" id="2.7.10.2" evidence="20"/>
<feature type="domain" description="SH2" evidence="22">
    <location>
        <begin position="116"/>
        <end position="208"/>
    </location>
</feature>
<dbReference type="PROSITE" id="PS50011">
    <property type="entry name" value="PROTEIN_KINASE_DOM"/>
    <property type="match status" value="1"/>
</dbReference>
<keyword evidence="6" id="KW-0597">Phosphoprotein</keyword>
<dbReference type="FunFam" id="2.30.30.40:FF:000229">
    <property type="entry name" value="Tyrosine-protein kinase"/>
    <property type="match status" value="1"/>
</dbReference>
<evidence type="ECO:0000256" key="1">
    <source>
        <dbReference type="ARBA" id="ARBA00004123"/>
    </source>
</evidence>
<keyword evidence="13" id="KW-0472">Membrane</keyword>
<dbReference type="GO" id="GO:0005634">
    <property type="term" value="C:nucleus"/>
    <property type="evidence" value="ECO:0007669"/>
    <property type="project" value="UniProtKB-SubCell"/>
</dbReference>
<comment type="subcellular location">
    <subcellularLocation>
        <location evidence="3">Cytoplasm</location>
    </subcellularLocation>
    <subcellularLocation>
        <location evidence="2">Membrane</location>
    </subcellularLocation>
    <subcellularLocation>
        <location evidence="1">Nucleus</location>
    </subcellularLocation>
</comment>
<protein>
    <recommendedName>
        <fullName evidence="20">Tyrosine-protein kinase</fullName>
        <ecNumber evidence="20">2.7.10.2</ecNumber>
    </recommendedName>
</protein>
<evidence type="ECO:0000256" key="17">
    <source>
        <dbReference type="PROSITE-ProRule" id="PRU00191"/>
    </source>
</evidence>
<sequence length="491" mass="56003">MGQCLQKVCPCLVSLCQRSSPPDKPAADGDAADGGAERRTGPPPPDSNSIYRALWDFQTRQGDELSFREGDLFNVLSRGDNWWEVQRIDANGRVLDSGVVPGNYLAPAESIQIQPWYFGTLTRFQAQQYLLEPENSEGAFLIRVSEKDNVEHVLSVRSSHHVKHYKILQTNGSNFFVEANHRFSSLVELVEYYRTNSLNNGDMLGNPCKKNKPSPPARLPFPKDEWELPKEEFHLDEELGSGCFAHVYRGHWKNLINVAIKILKNDSELNHREFQTEVQMLKKLRHPHLISLFAVCTASRPYWIITELMEKGSLLCFLRSPEGLFQDITSLIDMAAQVADGMSYLEEQKSIHRDLAARNVLVGGDYTCKVGDFGLARVIKEPFYITEDKRIPYKWTAPEAISHGKFSNKSDVWSFGILLYEITTYGGVPYPAMSIHEAYQQVSGGYRMPAPSKCPNFLYQIMLKCWSAEPDDRPDFRNLKTQLERNFYEMD</sequence>
<dbReference type="InterPro" id="IPR011009">
    <property type="entry name" value="Kinase-like_dom_sf"/>
</dbReference>
<dbReference type="InterPro" id="IPR017441">
    <property type="entry name" value="Protein_kinase_ATP_BS"/>
</dbReference>
<dbReference type="SUPFAM" id="SSF55550">
    <property type="entry name" value="SH2 domain"/>
    <property type="match status" value="1"/>
</dbReference>
<dbReference type="EMBL" id="SWLE01000020">
    <property type="protein sequence ID" value="TNM86555.1"/>
    <property type="molecule type" value="Genomic_DNA"/>
</dbReference>
<dbReference type="PROSITE" id="PS50002">
    <property type="entry name" value="SH3"/>
    <property type="match status" value="1"/>
</dbReference>
<proteinExistence type="inferred from homology"/>
<feature type="domain" description="SH3" evidence="23">
    <location>
        <begin position="46"/>
        <end position="110"/>
    </location>
</feature>
<feature type="binding site" evidence="19">
    <location>
        <position position="261"/>
    </location>
    <ligand>
        <name>ATP</name>
        <dbReference type="ChEBI" id="CHEBI:30616"/>
    </ligand>
</feature>
<keyword evidence="10 20" id="KW-0418">Kinase</keyword>
<keyword evidence="4 18" id="KW-0728">SH3 domain</keyword>
<comment type="caution">
    <text evidence="25">The sequence shown here is derived from an EMBL/GenBank/DDBJ whole genome shotgun (WGS) entry which is preliminary data.</text>
</comment>
<dbReference type="PROSITE" id="PS50001">
    <property type="entry name" value="SH2"/>
    <property type="match status" value="1"/>
</dbReference>
<dbReference type="Gene3D" id="2.30.30.40">
    <property type="entry name" value="SH3 Domains"/>
    <property type="match status" value="1"/>
</dbReference>
<evidence type="ECO:0000256" key="8">
    <source>
        <dbReference type="ARBA" id="ARBA00022707"/>
    </source>
</evidence>
<dbReference type="InterPro" id="IPR050198">
    <property type="entry name" value="Non-receptor_tyrosine_kinases"/>
</dbReference>
<dbReference type="InterPro" id="IPR001452">
    <property type="entry name" value="SH3_domain"/>
</dbReference>
<keyword evidence="14 20" id="KW-0829">Tyrosine-protein kinase</keyword>
<dbReference type="Pfam" id="PF07714">
    <property type="entry name" value="PK_Tyr_Ser-Thr"/>
    <property type="match status" value="1"/>
</dbReference>
<gene>
    <name evidence="25" type="ORF">fugu_006785</name>
</gene>
<dbReference type="CDD" id="cd05148">
    <property type="entry name" value="PTKc_Srm_Brk"/>
    <property type="match status" value="1"/>
</dbReference>
<evidence type="ECO:0000256" key="6">
    <source>
        <dbReference type="ARBA" id="ARBA00022553"/>
    </source>
</evidence>
<feature type="region of interest" description="Disordered" evidence="21">
    <location>
        <begin position="19"/>
        <end position="48"/>
    </location>
</feature>
<evidence type="ECO:0000256" key="10">
    <source>
        <dbReference type="ARBA" id="ARBA00022777"/>
    </source>
</evidence>
<keyword evidence="15" id="KW-0539">Nucleus</keyword>
<evidence type="ECO:0000256" key="20">
    <source>
        <dbReference type="RuleBase" id="RU362096"/>
    </source>
</evidence>
<evidence type="ECO:0000256" key="16">
    <source>
        <dbReference type="ARBA" id="ARBA00023288"/>
    </source>
</evidence>
<reference evidence="25 26" key="1">
    <citation type="submission" date="2019-04" db="EMBL/GenBank/DDBJ databases">
        <title>The sequence and de novo assembly of Takifugu bimaculatus genome using PacBio and Hi-C technologies.</title>
        <authorList>
            <person name="Xu P."/>
            <person name="Liu B."/>
            <person name="Zhou Z."/>
        </authorList>
    </citation>
    <scope>NUCLEOTIDE SEQUENCE [LARGE SCALE GENOMIC DNA]</scope>
    <source>
        <strain evidence="25">TB-2018</strain>
        <tissue evidence="25">Muscle</tissue>
    </source>
</reference>
<evidence type="ECO:0000256" key="4">
    <source>
        <dbReference type="ARBA" id="ARBA00022443"/>
    </source>
</evidence>
<dbReference type="GO" id="GO:0005829">
    <property type="term" value="C:cytosol"/>
    <property type="evidence" value="ECO:0007669"/>
    <property type="project" value="UniProtKB-ARBA"/>
</dbReference>
<keyword evidence="8" id="KW-0519">Myristate</keyword>
<dbReference type="GO" id="GO:0016020">
    <property type="term" value="C:membrane"/>
    <property type="evidence" value="ECO:0007669"/>
    <property type="project" value="UniProtKB-SubCell"/>
</dbReference>
<dbReference type="PRINTS" id="PR00401">
    <property type="entry name" value="SH2DOMAIN"/>
</dbReference>
<dbReference type="InterPro" id="IPR000980">
    <property type="entry name" value="SH2"/>
</dbReference>
<comment type="catalytic activity">
    <reaction evidence="20">
        <text>L-tyrosyl-[protein] + ATP = O-phospho-L-tyrosyl-[protein] + ADP + H(+)</text>
        <dbReference type="Rhea" id="RHEA:10596"/>
        <dbReference type="Rhea" id="RHEA-COMP:10136"/>
        <dbReference type="Rhea" id="RHEA-COMP:20101"/>
        <dbReference type="ChEBI" id="CHEBI:15378"/>
        <dbReference type="ChEBI" id="CHEBI:30616"/>
        <dbReference type="ChEBI" id="CHEBI:46858"/>
        <dbReference type="ChEBI" id="CHEBI:61978"/>
        <dbReference type="ChEBI" id="CHEBI:456216"/>
        <dbReference type="EC" id="2.7.10.2"/>
    </reaction>
</comment>
<evidence type="ECO:0000256" key="11">
    <source>
        <dbReference type="ARBA" id="ARBA00022840"/>
    </source>
</evidence>
<evidence type="ECO:0000259" key="23">
    <source>
        <dbReference type="PROSITE" id="PS50002"/>
    </source>
</evidence>
<evidence type="ECO:0000256" key="18">
    <source>
        <dbReference type="PROSITE-ProRule" id="PRU00192"/>
    </source>
</evidence>
<evidence type="ECO:0000313" key="26">
    <source>
        <dbReference type="Proteomes" id="UP000516260"/>
    </source>
</evidence>
<keyword evidence="9 19" id="KW-0547">Nucleotide-binding</keyword>
<dbReference type="SMART" id="SM00219">
    <property type="entry name" value="TyrKc"/>
    <property type="match status" value="1"/>
</dbReference>
<evidence type="ECO:0000256" key="21">
    <source>
        <dbReference type="SAM" id="MobiDB-lite"/>
    </source>
</evidence>
<evidence type="ECO:0000256" key="9">
    <source>
        <dbReference type="ARBA" id="ARBA00022741"/>
    </source>
</evidence>
<dbReference type="FunFam" id="3.30.505.10:FF:000074">
    <property type="entry name" value="Tyrosine-protein kinase"/>
    <property type="match status" value="1"/>
</dbReference>
<dbReference type="PRINTS" id="PR00109">
    <property type="entry name" value="TYRKINASE"/>
</dbReference>
<dbReference type="PROSITE" id="PS00107">
    <property type="entry name" value="PROTEIN_KINASE_ATP"/>
    <property type="match status" value="1"/>
</dbReference>
<dbReference type="AlphaFoldDB" id="A0A4Z2B3I8"/>
<dbReference type="PANTHER" id="PTHR24418">
    <property type="entry name" value="TYROSINE-PROTEIN KINASE"/>
    <property type="match status" value="1"/>
</dbReference>
<dbReference type="GO" id="GO:0005524">
    <property type="term" value="F:ATP binding"/>
    <property type="evidence" value="ECO:0007669"/>
    <property type="project" value="UniProtKB-UniRule"/>
</dbReference>
<evidence type="ECO:0000313" key="25">
    <source>
        <dbReference type="EMBL" id="TNM86555.1"/>
    </source>
</evidence>
<evidence type="ECO:0000256" key="12">
    <source>
        <dbReference type="ARBA" id="ARBA00022999"/>
    </source>
</evidence>
<dbReference type="Gene3D" id="1.10.510.10">
    <property type="entry name" value="Transferase(Phosphotransferase) domain 1"/>
    <property type="match status" value="1"/>
</dbReference>
<evidence type="ECO:0000256" key="19">
    <source>
        <dbReference type="PROSITE-ProRule" id="PRU10141"/>
    </source>
</evidence>
<name>A0A4Z2B3I8_9TELE</name>
<keyword evidence="11 19" id="KW-0067">ATP-binding</keyword>
<evidence type="ECO:0000256" key="2">
    <source>
        <dbReference type="ARBA" id="ARBA00004370"/>
    </source>
</evidence>
<evidence type="ECO:0000259" key="24">
    <source>
        <dbReference type="PROSITE" id="PS50011"/>
    </source>
</evidence>
<dbReference type="InterPro" id="IPR001245">
    <property type="entry name" value="Ser-Thr/Tyr_kinase_cat_dom"/>
</dbReference>
<evidence type="ECO:0000256" key="5">
    <source>
        <dbReference type="ARBA" id="ARBA00022490"/>
    </source>
</evidence>
<dbReference type="FunFam" id="1.10.510.10:FF:000399">
    <property type="entry name" value="Tyrosine-protein kinase"/>
    <property type="match status" value="1"/>
</dbReference>
<keyword evidence="5" id="KW-0963">Cytoplasm</keyword>
<dbReference type="SMART" id="SM00326">
    <property type="entry name" value="SH3"/>
    <property type="match status" value="1"/>
</dbReference>
<keyword evidence="12 17" id="KW-0727">SH2 domain</keyword>
<dbReference type="Gene3D" id="3.30.505.10">
    <property type="entry name" value="SH2 domain"/>
    <property type="match status" value="1"/>
</dbReference>
<keyword evidence="26" id="KW-1185">Reference proteome</keyword>
<accession>A0A4Z2B3I8</accession>
<dbReference type="Pfam" id="PF00017">
    <property type="entry name" value="SH2"/>
    <property type="match status" value="1"/>
</dbReference>
<evidence type="ECO:0000256" key="15">
    <source>
        <dbReference type="ARBA" id="ARBA00023242"/>
    </source>
</evidence>
<feature type="domain" description="Protein kinase" evidence="24">
    <location>
        <begin position="233"/>
        <end position="488"/>
    </location>
</feature>
<evidence type="ECO:0000256" key="3">
    <source>
        <dbReference type="ARBA" id="ARBA00004496"/>
    </source>
</evidence>
<dbReference type="SMART" id="SM00252">
    <property type="entry name" value="SH2"/>
    <property type="match status" value="1"/>
</dbReference>
<dbReference type="GO" id="GO:0004715">
    <property type="term" value="F:non-membrane spanning protein tyrosine kinase activity"/>
    <property type="evidence" value="ECO:0007669"/>
    <property type="project" value="UniProtKB-EC"/>
</dbReference>
<dbReference type="SUPFAM" id="SSF56112">
    <property type="entry name" value="Protein kinase-like (PK-like)"/>
    <property type="match status" value="1"/>
</dbReference>
<evidence type="ECO:0000256" key="14">
    <source>
        <dbReference type="ARBA" id="ARBA00023137"/>
    </source>
</evidence>
<dbReference type="Proteomes" id="UP000516260">
    <property type="component" value="Chromosome 7"/>
</dbReference>
<comment type="similarity">
    <text evidence="20">Belongs to the protein kinase superfamily. Tyr protein kinase family.</text>
</comment>
<dbReference type="InterPro" id="IPR020635">
    <property type="entry name" value="Tyr_kinase_cat_dom"/>
</dbReference>